<organism evidence="2">
    <name type="scientific">Oryza sativa subsp. japonica</name>
    <name type="common">Rice</name>
    <dbReference type="NCBI Taxonomy" id="39947"/>
    <lineage>
        <taxon>Eukaryota</taxon>
        <taxon>Viridiplantae</taxon>
        <taxon>Streptophyta</taxon>
        <taxon>Embryophyta</taxon>
        <taxon>Tracheophyta</taxon>
        <taxon>Spermatophyta</taxon>
        <taxon>Magnoliopsida</taxon>
        <taxon>Liliopsida</taxon>
        <taxon>Poales</taxon>
        <taxon>Poaceae</taxon>
        <taxon>BOP clade</taxon>
        <taxon>Oryzoideae</taxon>
        <taxon>Oryzeae</taxon>
        <taxon>Oryzinae</taxon>
        <taxon>Oryza</taxon>
        <taxon>Oryza sativa</taxon>
    </lineage>
</organism>
<proteinExistence type="predicted"/>
<sequence>MVAIPESSTGIHIRGEVVGERKMERRRGDQPRFGNKRRPDERDQERWDELAARREEEDLRDKLRREFERRKEENPTKADEDAKRQDQQCLAAESW</sequence>
<reference evidence="2" key="2">
    <citation type="submission" date="2008-12" db="EMBL/GenBank/DDBJ databases">
        <title>Improved gene annotation of the rice (Oryza sativa) genomes.</title>
        <authorList>
            <person name="Wang J."/>
            <person name="Li R."/>
            <person name="Fan W."/>
            <person name="Huang Q."/>
            <person name="Zhang J."/>
            <person name="Zhou Y."/>
            <person name="Hu Y."/>
            <person name="Zi S."/>
            <person name="Li J."/>
            <person name="Ni P."/>
            <person name="Zheng H."/>
            <person name="Zhang Y."/>
            <person name="Zhao M."/>
            <person name="Hao Q."/>
            <person name="McDermott J."/>
            <person name="Samudrala R."/>
            <person name="Kristiansen K."/>
            <person name="Wong G.K.-S."/>
        </authorList>
    </citation>
    <scope>NUCLEOTIDE SEQUENCE</scope>
</reference>
<reference evidence="2" key="1">
    <citation type="journal article" date="2005" name="PLoS Biol.">
        <title>The genomes of Oryza sativa: a history of duplications.</title>
        <authorList>
            <person name="Yu J."/>
            <person name="Wang J."/>
            <person name="Lin W."/>
            <person name="Li S."/>
            <person name="Li H."/>
            <person name="Zhou J."/>
            <person name="Ni P."/>
            <person name="Dong W."/>
            <person name="Hu S."/>
            <person name="Zeng C."/>
            <person name="Zhang J."/>
            <person name="Zhang Y."/>
            <person name="Li R."/>
            <person name="Xu Z."/>
            <person name="Li S."/>
            <person name="Li X."/>
            <person name="Zheng H."/>
            <person name="Cong L."/>
            <person name="Lin L."/>
            <person name="Yin J."/>
            <person name="Geng J."/>
            <person name="Li G."/>
            <person name="Shi J."/>
            <person name="Liu J."/>
            <person name="Lv H."/>
            <person name="Li J."/>
            <person name="Wang J."/>
            <person name="Deng Y."/>
            <person name="Ran L."/>
            <person name="Shi X."/>
            <person name="Wang X."/>
            <person name="Wu Q."/>
            <person name="Li C."/>
            <person name="Ren X."/>
            <person name="Wang J."/>
            <person name="Wang X."/>
            <person name="Li D."/>
            <person name="Liu D."/>
            <person name="Zhang X."/>
            <person name="Ji Z."/>
            <person name="Zhao W."/>
            <person name="Sun Y."/>
            <person name="Zhang Z."/>
            <person name="Bao J."/>
            <person name="Han Y."/>
            <person name="Dong L."/>
            <person name="Ji J."/>
            <person name="Chen P."/>
            <person name="Wu S."/>
            <person name="Liu J."/>
            <person name="Xiao Y."/>
            <person name="Bu D."/>
            <person name="Tan J."/>
            <person name="Yang L."/>
            <person name="Ye C."/>
            <person name="Zhang J."/>
            <person name="Xu J."/>
            <person name="Zhou Y."/>
            <person name="Yu Y."/>
            <person name="Zhang B."/>
            <person name="Zhuang S."/>
            <person name="Wei H."/>
            <person name="Liu B."/>
            <person name="Lei M."/>
            <person name="Yu H."/>
            <person name="Li Y."/>
            <person name="Xu H."/>
            <person name="Wei S."/>
            <person name="He X."/>
            <person name="Fang L."/>
            <person name="Zhang Z."/>
            <person name="Zhang Y."/>
            <person name="Huang X."/>
            <person name="Su Z."/>
            <person name="Tong W."/>
            <person name="Li J."/>
            <person name="Tong Z."/>
            <person name="Li S."/>
            <person name="Ye J."/>
            <person name="Wang L."/>
            <person name="Fang L."/>
            <person name="Lei T."/>
            <person name="Chen C."/>
            <person name="Chen H."/>
            <person name="Xu Z."/>
            <person name="Li H."/>
            <person name="Huang H."/>
            <person name="Zhang F."/>
            <person name="Xu H."/>
            <person name="Li N."/>
            <person name="Zhao C."/>
            <person name="Li S."/>
            <person name="Dong L."/>
            <person name="Huang Y."/>
            <person name="Li L."/>
            <person name="Xi Y."/>
            <person name="Qi Q."/>
            <person name="Li W."/>
            <person name="Zhang B."/>
            <person name="Hu W."/>
            <person name="Zhang Y."/>
            <person name="Tian X."/>
            <person name="Jiao Y."/>
            <person name="Liang X."/>
            <person name="Jin J."/>
            <person name="Gao L."/>
            <person name="Zheng W."/>
            <person name="Hao B."/>
            <person name="Liu S."/>
            <person name="Wang W."/>
            <person name="Yuan L."/>
            <person name="Cao M."/>
            <person name="McDermott J."/>
            <person name="Samudrala R."/>
            <person name="Wang J."/>
            <person name="Wong G.K."/>
            <person name="Yang H."/>
        </authorList>
    </citation>
    <scope>NUCLEOTIDE SEQUENCE [LARGE SCALE GENOMIC DNA]</scope>
</reference>
<gene>
    <name evidence="2" type="ORF">OsJ_02149</name>
</gene>
<dbReference type="AlphaFoldDB" id="A2ZU64"/>
<evidence type="ECO:0000256" key="1">
    <source>
        <dbReference type="SAM" id="MobiDB-lite"/>
    </source>
</evidence>
<feature type="compositionally biased region" description="Basic and acidic residues" evidence="1">
    <location>
        <begin position="13"/>
        <end position="30"/>
    </location>
</feature>
<evidence type="ECO:0000313" key="2">
    <source>
        <dbReference type="EMBL" id="EAZ12261.1"/>
    </source>
</evidence>
<feature type="compositionally biased region" description="Basic and acidic residues" evidence="1">
    <location>
        <begin position="64"/>
        <end position="86"/>
    </location>
</feature>
<feature type="region of interest" description="Disordered" evidence="1">
    <location>
        <begin position="1"/>
        <end position="46"/>
    </location>
</feature>
<feature type="compositionally biased region" description="Polar residues" evidence="1">
    <location>
        <begin position="1"/>
        <end position="10"/>
    </location>
</feature>
<dbReference type="EMBL" id="CM000138">
    <property type="protein sequence ID" value="EAZ12261.1"/>
    <property type="molecule type" value="Genomic_DNA"/>
</dbReference>
<accession>A2ZU64</accession>
<feature type="compositionally biased region" description="Basic and acidic residues" evidence="1">
    <location>
        <begin position="37"/>
        <end position="46"/>
    </location>
</feature>
<name>A2ZU64_ORYSJ</name>
<feature type="region of interest" description="Disordered" evidence="1">
    <location>
        <begin position="64"/>
        <end position="95"/>
    </location>
</feature>
<dbReference type="Proteomes" id="UP000007752">
    <property type="component" value="Chromosome 1"/>
</dbReference>
<protein>
    <submittedName>
        <fullName evidence="2">Uncharacterized protein</fullName>
    </submittedName>
</protein>